<name>A0ABT9ZLR3_9BACI</name>
<proteinExistence type="predicted"/>
<sequence>MVKQVPGKDKREKVIQITEFGEEIYQQCREKITELESKVMEGISLDEQQTAYQVLPKIQNNLISRKGNNRD</sequence>
<dbReference type="Gene3D" id="1.10.10.10">
    <property type="entry name" value="Winged helix-like DNA-binding domain superfamily/Winged helix DNA-binding domain"/>
    <property type="match status" value="1"/>
</dbReference>
<dbReference type="InterPro" id="IPR000835">
    <property type="entry name" value="HTH_MarR-typ"/>
</dbReference>
<keyword evidence="2" id="KW-1185">Reference proteome</keyword>
<dbReference type="EMBL" id="JAUSUD010000021">
    <property type="protein sequence ID" value="MDQ0232458.1"/>
    <property type="molecule type" value="Genomic_DNA"/>
</dbReference>
<dbReference type="SUPFAM" id="SSF46785">
    <property type="entry name" value="Winged helix' DNA-binding domain"/>
    <property type="match status" value="1"/>
</dbReference>
<dbReference type="GO" id="GO:0003677">
    <property type="term" value="F:DNA binding"/>
    <property type="evidence" value="ECO:0007669"/>
    <property type="project" value="UniProtKB-KW"/>
</dbReference>
<accession>A0ABT9ZLR3</accession>
<dbReference type="PRINTS" id="PR00598">
    <property type="entry name" value="HTHMARR"/>
</dbReference>
<dbReference type="InterPro" id="IPR036390">
    <property type="entry name" value="WH_DNA-bd_sf"/>
</dbReference>
<evidence type="ECO:0000313" key="1">
    <source>
        <dbReference type="EMBL" id="MDQ0232458.1"/>
    </source>
</evidence>
<reference evidence="1 2" key="1">
    <citation type="submission" date="2023-07" db="EMBL/GenBank/DDBJ databases">
        <title>Genomic Encyclopedia of Type Strains, Phase IV (KMG-IV): sequencing the most valuable type-strain genomes for metagenomic binning, comparative biology and taxonomic classification.</title>
        <authorList>
            <person name="Goeker M."/>
        </authorList>
    </citation>
    <scope>NUCLEOTIDE SEQUENCE [LARGE SCALE GENOMIC DNA]</scope>
    <source>
        <strain evidence="1 2">DSM 29005</strain>
    </source>
</reference>
<dbReference type="InterPro" id="IPR036388">
    <property type="entry name" value="WH-like_DNA-bd_sf"/>
</dbReference>
<gene>
    <name evidence="1" type="ORF">J2S19_003769</name>
</gene>
<dbReference type="Proteomes" id="UP001234495">
    <property type="component" value="Unassembled WGS sequence"/>
</dbReference>
<protein>
    <submittedName>
        <fullName evidence="1">DNA-binding MarR family transcriptional regulator</fullName>
    </submittedName>
</protein>
<comment type="caution">
    <text evidence="1">The sequence shown here is derived from an EMBL/GenBank/DDBJ whole genome shotgun (WGS) entry which is preliminary data.</text>
</comment>
<organism evidence="1 2">
    <name type="scientific">Metabacillus malikii</name>
    <dbReference type="NCBI Taxonomy" id="1504265"/>
    <lineage>
        <taxon>Bacteria</taxon>
        <taxon>Bacillati</taxon>
        <taxon>Bacillota</taxon>
        <taxon>Bacilli</taxon>
        <taxon>Bacillales</taxon>
        <taxon>Bacillaceae</taxon>
        <taxon>Metabacillus</taxon>
    </lineage>
</organism>
<keyword evidence="1" id="KW-0238">DNA-binding</keyword>
<evidence type="ECO:0000313" key="2">
    <source>
        <dbReference type="Proteomes" id="UP001234495"/>
    </source>
</evidence>